<organism evidence="1 2">
    <name type="scientific">Candidatus Yonathbacteria bacterium RIFCSPHIGHO2_02_FULL_44_14</name>
    <dbReference type="NCBI Taxonomy" id="1802724"/>
    <lineage>
        <taxon>Bacteria</taxon>
        <taxon>Candidatus Yonathiibacteriota</taxon>
    </lineage>
</organism>
<sequence length="124" mass="15025">MIKLLAVLCTFLSKKWGATDRWLCINLHWSLRLSWCALWIRQDEFHPSLDSDYCALFSMIRLRQKLLRQWLNITRERLIPSKEDLVNEELRIREIEERLYKKYLDDLVRRKDLACKNTETPSLS</sequence>
<accession>A0A1G2S821</accession>
<gene>
    <name evidence="1" type="ORF">A3D51_01220</name>
</gene>
<evidence type="ECO:0000313" key="1">
    <source>
        <dbReference type="EMBL" id="OHA81206.1"/>
    </source>
</evidence>
<dbReference type="AlphaFoldDB" id="A0A1G2S821"/>
<protein>
    <submittedName>
        <fullName evidence="1">Uncharacterized protein</fullName>
    </submittedName>
</protein>
<reference evidence="1 2" key="1">
    <citation type="journal article" date="2016" name="Nat. Commun.">
        <title>Thousands of microbial genomes shed light on interconnected biogeochemical processes in an aquifer system.</title>
        <authorList>
            <person name="Anantharaman K."/>
            <person name="Brown C.T."/>
            <person name="Hug L.A."/>
            <person name="Sharon I."/>
            <person name="Castelle C.J."/>
            <person name="Probst A.J."/>
            <person name="Thomas B.C."/>
            <person name="Singh A."/>
            <person name="Wilkins M.J."/>
            <person name="Karaoz U."/>
            <person name="Brodie E.L."/>
            <person name="Williams K.H."/>
            <person name="Hubbard S.S."/>
            <person name="Banfield J.F."/>
        </authorList>
    </citation>
    <scope>NUCLEOTIDE SEQUENCE [LARGE SCALE GENOMIC DNA]</scope>
</reference>
<proteinExistence type="predicted"/>
<dbReference type="Proteomes" id="UP000179118">
    <property type="component" value="Unassembled WGS sequence"/>
</dbReference>
<dbReference type="EMBL" id="MHUT01000010">
    <property type="protein sequence ID" value="OHA81206.1"/>
    <property type="molecule type" value="Genomic_DNA"/>
</dbReference>
<name>A0A1G2S821_9BACT</name>
<comment type="caution">
    <text evidence="1">The sequence shown here is derived from an EMBL/GenBank/DDBJ whole genome shotgun (WGS) entry which is preliminary data.</text>
</comment>
<evidence type="ECO:0000313" key="2">
    <source>
        <dbReference type="Proteomes" id="UP000179118"/>
    </source>
</evidence>